<gene>
    <name evidence="3" type="ORF">BCR44DRAFT_1504819</name>
</gene>
<dbReference type="OrthoDB" id="3341596at2759"/>
<keyword evidence="1" id="KW-0479">Metal-binding</keyword>
<dbReference type="GO" id="GO:0003676">
    <property type="term" value="F:nucleic acid binding"/>
    <property type="evidence" value="ECO:0007669"/>
    <property type="project" value="InterPro"/>
</dbReference>
<evidence type="ECO:0000256" key="1">
    <source>
        <dbReference type="PROSITE-ProRule" id="PRU00047"/>
    </source>
</evidence>
<evidence type="ECO:0000313" key="3">
    <source>
        <dbReference type="EMBL" id="ORZ29868.1"/>
    </source>
</evidence>
<comment type="caution">
    <text evidence="3">The sequence shown here is derived from an EMBL/GenBank/DDBJ whole genome shotgun (WGS) entry which is preliminary data.</text>
</comment>
<dbReference type="InterPro" id="IPR001878">
    <property type="entry name" value="Znf_CCHC"/>
</dbReference>
<accession>A0A1Y2H5L5</accession>
<dbReference type="AlphaFoldDB" id="A0A1Y2H5L5"/>
<dbReference type="Pfam" id="PF00098">
    <property type="entry name" value="zf-CCHC"/>
    <property type="match status" value="1"/>
</dbReference>
<keyword evidence="4" id="KW-1185">Reference proteome</keyword>
<keyword evidence="1" id="KW-0863">Zinc-finger</keyword>
<dbReference type="SUPFAM" id="SSF57756">
    <property type="entry name" value="Retrovirus zinc finger-like domains"/>
    <property type="match status" value="1"/>
</dbReference>
<dbReference type="Proteomes" id="UP000193411">
    <property type="component" value="Unassembled WGS sequence"/>
</dbReference>
<dbReference type="InterPro" id="IPR036875">
    <property type="entry name" value="Znf_CCHC_sf"/>
</dbReference>
<proteinExistence type="predicted"/>
<evidence type="ECO:0000259" key="2">
    <source>
        <dbReference type="PROSITE" id="PS50158"/>
    </source>
</evidence>
<keyword evidence="1" id="KW-0862">Zinc</keyword>
<evidence type="ECO:0000313" key="4">
    <source>
        <dbReference type="Proteomes" id="UP000193411"/>
    </source>
</evidence>
<sequence length="508" mass="56039">MTDAMDVDAQASPIMAWVGPMPHSVHQEPALAHLKRTYNVSTIVNERSVNGIRFYKVAFATQEDLASAIEKSPTFFRGQFLRVVNDLHAWLNDRSATNKNIQVLCNYKSVRHLPNLLAKGRVIFVDNCCARTFSRVLWHYEKQQDAADAAALAKLAVNGHDLLFFVGSARLCYSCGESGHVKSACPTKPVARTPPPGHVPILVSSASAGSVSYADAAKQAIEKVDRVDKDLRAQVADLAGQVSAMQELLNKFCAQQDVLLSAIKLEQDKLRKDVTELKAHQAETSERYKRVNRDLTIVEVDLEVVLDELWDLGKALQAASRAEARVQLASHVYKLVPEPDMLVFAKAVHSGRKPAARVASFSLDSLVTFRVKVLTGRLPTLAQLHMYWPDRAPSPLCTLCGSLDDQQHWVVCPRLADERWELGVVAHECVEQLLPGADTTLAVQARSVLAHLLHPSRLRATAACVVDLALRRRFPGLASQLPRIAKTTEAQPIASAKYARPKVNNNIK</sequence>
<protein>
    <recommendedName>
        <fullName evidence="2">CCHC-type domain-containing protein</fullName>
    </recommendedName>
</protein>
<reference evidence="3 4" key="1">
    <citation type="submission" date="2016-07" db="EMBL/GenBank/DDBJ databases">
        <title>Pervasive Adenine N6-methylation of Active Genes in Fungi.</title>
        <authorList>
            <consortium name="DOE Joint Genome Institute"/>
            <person name="Mondo S.J."/>
            <person name="Dannebaum R.O."/>
            <person name="Kuo R.C."/>
            <person name="Labutti K."/>
            <person name="Haridas S."/>
            <person name="Kuo A."/>
            <person name="Salamov A."/>
            <person name="Ahrendt S.R."/>
            <person name="Lipzen A."/>
            <person name="Sullivan W."/>
            <person name="Andreopoulos W.B."/>
            <person name="Clum A."/>
            <person name="Lindquist E."/>
            <person name="Daum C."/>
            <person name="Ramamoorthy G.K."/>
            <person name="Gryganskyi A."/>
            <person name="Culley D."/>
            <person name="Magnuson J.K."/>
            <person name="James T.Y."/>
            <person name="O'Malley M.A."/>
            <person name="Stajich J.E."/>
            <person name="Spatafora J.W."/>
            <person name="Visel A."/>
            <person name="Grigoriev I.V."/>
        </authorList>
    </citation>
    <scope>NUCLEOTIDE SEQUENCE [LARGE SCALE GENOMIC DNA]</scope>
    <source>
        <strain evidence="3 4">PL171</strain>
    </source>
</reference>
<dbReference type="SMART" id="SM00343">
    <property type="entry name" value="ZnF_C2HC"/>
    <property type="match status" value="1"/>
</dbReference>
<organism evidence="3 4">
    <name type="scientific">Catenaria anguillulae PL171</name>
    <dbReference type="NCBI Taxonomy" id="765915"/>
    <lineage>
        <taxon>Eukaryota</taxon>
        <taxon>Fungi</taxon>
        <taxon>Fungi incertae sedis</taxon>
        <taxon>Blastocladiomycota</taxon>
        <taxon>Blastocladiomycetes</taxon>
        <taxon>Blastocladiales</taxon>
        <taxon>Catenariaceae</taxon>
        <taxon>Catenaria</taxon>
    </lineage>
</organism>
<dbReference type="STRING" id="765915.A0A1Y2H5L5"/>
<dbReference type="GO" id="GO:0008270">
    <property type="term" value="F:zinc ion binding"/>
    <property type="evidence" value="ECO:0007669"/>
    <property type="project" value="UniProtKB-KW"/>
</dbReference>
<dbReference type="EMBL" id="MCFL01000123">
    <property type="protein sequence ID" value="ORZ29868.1"/>
    <property type="molecule type" value="Genomic_DNA"/>
</dbReference>
<name>A0A1Y2H5L5_9FUNG</name>
<feature type="domain" description="CCHC-type" evidence="2">
    <location>
        <begin position="172"/>
        <end position="186"/>
    </location>
</feature>
<dbReference type="PROSITE" id="PS50158">
    <property type="entry name" value="ZF_CCHC"/>
    <property type="match status" value="1"/>
</dbReference>